<keyword evidence="4" id="KW-1185">Reference proteome</keyword>
<comment type="similarity">
    <text evidence="1">Belongs to the bacterial solute-binding protein 8 family.</text>
</comment>
<accession>A0A1E5G8Q6</accession>
<organism evidence="3 4">
    <name type="scientific">Enterococcus termitis</name>
    <dbReference type="NCBI Taxonomy" id="332950"/>
    <lineage>
        <taxon>Bacteria</taxon>
        <taxon>Bacillati</taxon>
        <taxon>Bacillota</taxon>
        <taxon>Bacilli</taxon>
        <taxon>Lactobacillales</taxon>
        <taxon>Enterococcaceae</taxon>
        <taxon>Enterococcus</taxon>
    </lineage>
</organism>
<sequence length="335" mass="37484">MKKIVMISLLSLAIVTGCGQKEQQSSTKEATTGYPVTVQNFSKAEGAETWQKKEQTFEKAPEKVLANTRPAAELLLHLGLKDKITGVGAVFGAPDASVEKEFDQLNHLSTDYIGKEMALSVDPDLIYGRGGLFDNQDWGVGTVADLNDMGIKTFVLSSSVTGGTFDSVYDDIDQLGKVFNVSEKAEAFKKELKDRQAVIDTKVEKIKENRTFAYIHTTDPNDLYVYPAHNETFFNDIFERIKLENVFKEEKGDVSIEKLIETDPEVLILADWSSMKDGVSREKMVEGILKSPKLSSMQAIKNKQVYAVDYNYMFGYGYQSLDGIEQLVDEMYPEK</sequence>
<evidence type="ECO:0000256" key="1">
    <source>
        <dbReference type="ARBA" id="ARBA00008814"/>
    </source>
</evidence>
<gene>
    <name evidence="3" type="ORF">BCR25_10890</name>
</gene>
<dbReference type="EMBL" id="MIJY01000045">
    <property type="protein sequence ID" value="OEG09072.1"/>
    <property type="molecule type" value="Genomic_DNA"/>
</dbReference>
<dbReference type="AlphaFoldDB" id="A0A1E5G8Q6"/>
<dbReference type="Pfam" id="PF01497">
    <property type="entry name" value="Peripla_BP_2"/>
    <property type="match status" value="1"/>
</dbReference>
<proteinExistence type="inferred from homology"/>
<evidence type="ECO:0000313" key="4">
    <source>
        <dbReference type="Proteomes" id="UP000095094"/>
    </source>
</evidence>
<dbReference type="InterPro" id="IPR050902">
    <property type="entry name" value="ABC_Transporter_SBP"/>
</dbReference>
<dbReference type="Gene3D" id="3.40.50.1980">
    <property type="entry name" value="Nitrogenase molybdenum iron protein domain"/>
    <property type="match status" value="2"/>
</dbReference>
<dbReference type="RefSeq" id="WP_069664762.1">
    <property type="nucleotide sequence ID" value="NZ_JBHUJJ010000001.1"/>
</dbReference>
<dbReference type="InterPro" id="IPR002491">
    <property type="entry name" value="ABC_transptr_periplasmic_BD"/>
</dbReference>
<dbReference type="PROSITE" id="PS50983">
    <property type="entry name" value="FE_B12_PBP"/>
    <property type="match status" value="1"/>
</dbReference>
<protein>
    <submittedName>
        <fullName evidence="3">ABC transporter</fullName>
    </submittedName>
</protein>
<evidence type="ECO:0000313" key="3">
    <source>
        <dbReference type="EMBL" id="OEG09072.1"/>
    </source>
</evidence>
<feature type="domain" description="Fe/B12 periplasmic-binding" evidence="2">
    <location>
        <begin position="63"/>
        <end position="335"/>
    </location>
</feature>
<evidence type="ECO:0000259" key="2">
    <source>
        <dbReference type="PROSITE" id="PS50983"/>
    </source>
</evidence>
<dbReference type="SUPFAM" id="SSF53807">
    <property type="entry name" value="Helical backbone' metal receptor"/>
    <property type="match status" value="1"/>
</dbReference>
<name>A0A1E5G8Q6_9ENTE</name>
<reference evidence="4" key="1">
    <citation type="submission" date="2016-09" db="EMBL/GenBank/DDBJ databases">
        <authorList>
            <person name="Gulvik C.A."/>
        </authorList>
    </citation>
    <scope>NUCLEOTIDE SEQUENCE [LARGE SCALE GENOMIC DNA]</scope>
    <source>
        <strain evidence="4">LMG 8895</strain>
    </source>
</reference>
<dbReference type="Proteomes" id="UP000095094">
    <property type="component" value="Unassembled WGS sequence"/>
</dbReference>
<dbReference type="OrthoDB" id="356537at2"/>
<dbReference type="PANTHER" id="PTHR30535">
    <property type="entry name" value="VITAMIN B12-BINDING PROTEIN"/>
    <property type="match status" value="1"/>
</dbReference>
<dbReference type="PROSITE" id="PS51257">
    <property type="entry name" value="PROKAR_LIPOPROTEIN"/>
    <property type="match status" value="1"/>
</dbReference>
<comment type="caution">
    <text evidence="3">The sequence shown here is derived from an EMBL/GenBank/DDBJ whole genome shotgun (WGS) entry which is preliminary data.</text>
</comment>
<dbReference type="PANTHER" id="PTHR30535:SF7">
    <property type="entry name" value="IRON(III) DICITRATE-BINDING PROTEIN"/>
    <property type="match status" value="1"/>
</dbReference>